<sequence length="261" mass="29649">MATIHIDDSNPFPNFPIEPDNRRESFADFCKREAAGLKLESDEMYQENREQEELNALQKRRSERKCALLYNNLDLILRHRDEIIATPRYANIDVQYAIKGGGLYVGRLSAVRHFNFAGTLVSIGLKLSSLLEIWDNEQFKVECKCGDTAVIRSFSGSPLSGGSQATAVCPKCKREIHVKNRRFGGYCSLMHIGHDRDIEKVVKSIIAKWTLAEVAYEKNAAEGKDAKWRKAGRELHDDGEPCNLETMINELKLKEFQLASR</sequence>
<dbReference type="EMBL" id="PGEX01000001">
    <property type="protein sequence ID" value="PJJ42056.1"/>
    <property type="molecule type" value="Genomic_DNA"/>
</dbReference>
<dbReference type="RefSeq" id="WP_100425947.1">
    <property type="nucleotide sequence ID" value="NZ_PGEX01000001.1"/>
</dbReference>
<gene>
    <name evidence="1" type="ORF">BGX16_2072</name>
</gene>
<evidence type="ECO:0000313" key="1">
    <source>
        <dbReference type="EMBL" id="PJJ42056.1"/>
    </source>
</evidence>
<dbReference type="OrthoDB" id="9780311at2"/>
<organism evidence="1 2">
    <name type="scientific">Hallerella succinigenes</name>
    <dbReference type="NCBI Taxonomy" id="1896222"/>
    <lineage>
        <taxon>Bacteria</taxon>
        <taxon>Pseudomonadati</taxon>
        <taxon>Fibrobacterota</taxon>
        <taxon>Fibrobacteria</taxon>
        <taxon>Fibrobacterales</taxon>
        <taxon>Fibrobacteraceae</taxon>
        <taxon>Hallerella</taxon>
    </lineage>
</organism>
<name>A0A2M9A8J4_9BACT</name>
<protein>
    <submittedName>
        <fullName evidence="1">Uncharacterized protein</fullName>
    </submittedName>
</protein>
<reference evidence="1 2" key="1">
    <citation type="submission" date="2017-11" db="EMBL/GenBank/DDBJ databases">
        <title>Animal gut microbial communities from fecal samples from Wisconsin, USA.</title>
        <authorList>
            <person name="Neumann A."/>
        </authorList>
    </citation>
    <scope>NUCLEOTIDE SEQUENCE [LARGE SCALE GENOMIC DNA]</scope>
    <source>
        <strain evidence="1 2">UWS3</strain>
    </source>
</reference>
<dbReference type="AlphaFoldDB" id="A0A2M9A8J4"/>
<keyword evidence="2" id="KW-1185">Reference proteome</keyword>
<comment type="caution">
    <text evidence="1">The sequence shown here is derived from an EMBL/GenBank/DDBJ whole genome shotgun (WGS) entry which is preliminary data.</text>
</comment>
<proteinExistence type="predicted"/>
<dbReference type="Proteomes" id="UP000231134">
    <property type="component" value="Unassembled WGS sequence"/>
</dbReference>
<accession>A0A2M9A8J4</accession>
<evidence type="ECO:0000313" key="2">
    <source>
        <dbReference type="Proteomes" id="UP000231134"/>
    </source>
</evidence>